<dbReference type="AlphaFoldDB" id="A0AA38Y1S9"/>
<evidence type="ECO:0000256" key="1">
    <source>
        <dbReference type="SAM" id="Phobius"/>
    </source>
</evidence>
<evidence type="ECO:0000313" key="2">
    <source>
        <dbReference type="EMBL" id="KAJ9631484.1"/>
    </source>
</evidence>
<organism evidence="2">
    <name type="scientific">Knufia peltigerae</name>
    <dbReference type="NCBI Taxonomy" id="1002370"/>
    <lineage>
        <taxon>Eukaryota</taxon>
        <taxon>Fungi</taxon>
        <taxon>Dikarya</taxon>
        <taxon>Ascomycota</taxon>
        <taxon>Pezizomycotina</taxon>
        <taxon>Eurotiomycetes</taxon>
        <taxon>Chaetothyriomycetidae</taxon>
        <taxon>Chaetothyriales</taxon>
        <taxon>Trichomeriaceae</taxon>
        <taxon>Knufia</taxon>
    </lineage>
</organism>
<reference evidence="2" key="1">
    <citation type="submission" date="2022-10" db="EMBL/GenBank/DDBJ databases">
        <title>Culturing micro-colonial fungi from biological soil crusts in the Mojave desert and describing Neophaeococcomyces mojavensis, and introducing the new genera and species Taxawa tesnikishii.</title>
        <authorList>
            <person name="Kurbessoian T."/>
            <person name="Stajich J.E."/>
        </authorList>
    </citation>
    <scope>NUCLEOTIDE SEQUENCE</scope>
    <source>
        <strain evidence="2">TK_35</strain>
    </source>
</reference>
<keyword evidence="1" id="KW-1133">Transmembrane helix</keyword>
<gene>
    <name evidence="2" type="ORF">H2204_007930</name>
</gene>
<protein>
    <submittedName>
        <fullName evidence="2">Uncharacterized protein</fullName>
    </submittedName>
</protein>
<feature type="transmembrane region" description="Helical" evidence="1">
    <location>
        <begin position="23"/>
        <end position="42"/>
    </location>
</feature>
<keyword evidence="1" id="KW-0812">Transmembrane</keyword>
<feature type="transmembrane region" description="Helical" evidence="1">
    <location>
        <begin position="89"/>
        <end position="111"/>
    </location>
</feature>
<name>A0AA38Y1S9_9EURO</name>
<comment type="caution">
    <text evidence="2">The sequence shown here is derived from an EMBL/GenBank/DDBJ whole genome shotgun (WGS) entry which is preliminary data.</text>
</comment>
<feature type="transmembrane region" description="Helical" evidence="1">
    <location>
        <begin position="62"/>
        <end position="82"/>
    </location>
</feature>
<proteinExistence type="predicted"/>
<accession>A0AA38Y1S9</accession>
<dbReference type="EMBL" id="JAPDRN010000056">
    <property type="protein sequence ID" value="KAJ9631484.1"/>
    <property type="molecule type" value="Genomic_DNA"/>
</dbReference>
<sequence>MENRSTSASVSTRAAHRSRAMRISYLTAIGLALLVLIINAVLPWPTGGGAYSGMGMMMMMPLLLMALFAAGMICMTIVAMVAHLNGLRGLQVLGVSLFSLALTLAAMLLGAN</sequence>
<keyword evidence="1" id="KW-0472">Membrane</keyword>